<dbReference type="AlphaFoldDB" id="A0A3A8IWN2"/>
<dbReference type="EMBL" id="JABFJV010000015">
    <property type="protein sequence ID" value="NOK32542.1"/>
    <property type="molecule type" value="Genomic_DNA"/>
</dbReference>
<accession>A0A3A8IWN2</accession>
<reference evidence="1 2" key="1">
    <citation type="submission" date="2020-05" db="EMBL/GenBank/DDBJ databases">
        <authorList>
            <person name="Whitworth D."/>
        </authorList>
    </citation>
    <scope>NUCLEOTIDE SEQUENCE [LARGE SCALE GENOMIC DNA]</scope>
    <source>
        <strain evidence="1 2">AB043B</strain>
    </source>
</reference>
<evidence type="ECO:0000313" key="2">
    <source>
        <dbReference type="Proteomes" id="UP000563426"/>
    </source>
</evidence>
<sequence>MGAAAGVRKWVGPQVTVPGGGQFRTNIFYGPWQCSPQLMDYCRDKCSGEGYALQGCVWIADVKLDFDGNMFRAGSRFGIANCCCNYPALSVSQNATARNRWESIRDGFRERWAEKFGQWPTDVSGNNYPAHHIRDLKHGGNPTDWDNIIPYPADLHSGLNQVYNQCYAAQPPWTSAGVSHPYGE</sequence>
<dbReference type="Proteomes" id="UP000563426">
    <property type="component" value="Unassembled WGS sequence"/>
</dbReference>
<dbReference type="OrthoDB" id="5499871at2"/>
<gene>
    <name evidence="1" type="ORF">HMI49_04940</name>
</gene>
<evidence type="ECO:0000313" key="1">
    <source>
        <dbReference type="EMBL" id="NOK32542.1"/>
    </source>
</evidence>
<name>A0A3A8IWN2_9BACT</name>
<organism evidence="1 2">
    <name type="scientific">Corallococcus exercitus</name>
    <dbReference type="NCBI Taxonomy" id="2316736"/>
    <lineage>
        <taxon>Bacteria</taxon>
        <taxon>Pseudomonadati</taxon>
        <taxon>Myxococcota</taxon>
        <taxon>Myxococcia</taxon>
        <taxon>Myxococcales</taxon>
        <taxon>Cystobacterineae</taxon>
        <taxon>Myxococcaceae</taxon>
        <taxon>Corallococcus</taxon>
    </lineage>
</organism>
<protein>
    <submittedName>
        <fullName evidence="1">Uncharacterized protein</fullName>
    </submittedName>
</protein>
<keyword evidence="2" id="KW-1185">Reference proteome</keyword>
<dbReference type="RefSeq" id="WP_120524070.1">
    <property type="nucleotide sequence ID" value="NZ_JABFJV010000015.1"/>
</dbReference>
<proteinExistence type="predicted"/>
<comment type="caution">
    <text evidence="1">The sequence shown here is derived from an EMBL/GenBank/DDBJ whole genome shotgun (WGS) entry which is preliminary data.</text>
</comment>